<dbReference type="Gene3D" id="3.60.10.10">
    <property type="entry name" value="Endonuclease/exonuclease/phosphatase"/>
    <property type="match status" value="1"/>
</dbReference>
<organism evidence="1 2">
    <name type="scientific">Cannabis sativa</name>
    <name type="common">Hemp</name>
    <name type="synonym">Marijuana</name>
    <dbReference type="NCBI Taxonomy" id="3483"/>
    <lineage>
        <taxon>Eukaryota</taxon>
        <taxon>Viridiplantae</taxon>
        <taxon>Streptophyta</taxon>
        <taxon>Embryophyta</taxon>
        <taxon>Tracheophyta</taxon>
        <taxon>Spermatophyta</taxon>
        <taxon>Magnoliopsida</taxon>
        <taxon>eudicotyledons</taxon>
        <taxon>Gunneridae</taxon>
        <taxon>Pentapetalae</taxon>
        <taxon>rosids</taxon>
        <taxon>fabids</taxon>
        <taxon>Rosales</taxon>
        <taxon>Cannabaceae</taxon>
        <taxon>Cannabis</taxon>
    </lineage>
</organism>
<accession>A0A803P9Y5</accession>
<dbReference type="InterPro" id="IPR036691">
    <property type="entry name" value="Endo/exonu/phosph_ase_sf"/>
</dbReference>
<protein>
    <submittedName>
        <fullName evidence="1">Uncharacterized protein</fullName>
    </submittedName>
</protein>
<name>A0A803P9Y5_CANSA</name>
<dbReference type="EMBL" id="UZAU01000264">
    <property type="status" value="NOT_ANNOTATED_CDS"/>
    <property type="molecule type" value="Genomic_DNA"/>
</dbReference>
<evidence type="ECO:0000313" key="2">
    <source>
        <dbReference type="Proteomes" id="UP000596661"/>
    </source>
</evidence>
<dbReference type="Gramene" id="evm.model.03.680">
    <property type="protein sequence ID" value="cds.evm.model.03.680"/>
    <property type="gene ID" value="evm.TU.03.680"/>
</dbReference>
<reference evidence="1" key="1">
    <citation type="submission" date="2018-11" db="EMBL/GenBank/DDBJ databases">
        <authorList>
            <person name="Grassa J C."/>
        </authorList>
    </citation>
    <scope>NUCLEOTIDE SEQUENCE [LARGE SCALE GENOMIC DNA]</scope>
</reference>
<evidence type="ECO:0000313" key="1">
    <source>
        <dbReference type="EnsemblPlants" id="cds.evm.model.03.680"/>
    </source>
</evidence>
<dbReference type="AlphaFoldDB" id="A0A803P9Y5"/>
<dbReference type="Proteomes" id="UP000596661">
    <property type="component" value="Chromosome 3"/>
</dbReference>
<dbReference type="PANTHER" id="PTHR33710:SF64">
    <property type="entry name" value="ENDONUCLEASE_EXONUCLEASE_PHOSPHATASE DOMAIN-CONTAINING PROTEIN"/>
    <property type="match status" value="1"/>
</dbReference>
<dbReference type="EnsemblPlants" id="evm.model.03.680">
    <property type="protein sequence ID" value="cds.evm.model.03.680"/>
    <property type="gene ID" value="evm.TU.03.680"/>
</dbReference>
<proteinExistence type="predicted"/>
<reference evidence="1" key="2">
    <citation type="submission" date="2021-03" db="UniProtKB">
        <authorList>
            <consortium name="EnsemblPlants"/>
        </authorList>
    </citation>
    <scope>IDENTIFICATION</scope>
</reference>
<dbReference type="PANTHER" id="PTHR33710">
    <property type="entry name" value="BNAC02G09200D PROTEIN"/>
    <property type="match status" value="1"/>
</dbReference>
<keyword evidence="2" id="KW-1185">Reference proteome</keyword>
<sequence length="165" mass="19141">MLKRVGSEYTWTNNQDGGDKIYSKIDHVFKNEDRLDLFPTSQANFQWETISDHCLILVSLAIMVYIGVKTFKFYNYWAGHKDFKNLVMESWKKQVNFSGLLGLSLKLCRVKHVLKVFNKHQMGSVEVQFQVAKAELQKAKHKTQEHPGSVEFLEAEKMAATRFHA</sequence>